<evidence type="ECO:0000313" key="2">
    <source>
        <dbReference type="Proteomes" id="UP000040841"/>
    </source>
</evidence>
<gene>
    <name evidence="1" type="ORF">ERS008502_02274</name>
</gene>
<reference evidence="1 2" key="1">
    <citation type="submission" date="2015-03" db="EMBL/GenBank/DDBJ databases">
        <authorList>
            <consortium name="Pathogen Informatics"/>
            <person name="Murphy D."/>
        </authorList>
    </citation>
    <scope>NUCLEOTIDE SEQUENCE [LARGE SCALE GENOMIC DNA]</scope>
    <source>
        <strain evidence="1 2">FE82747</strain>
    </source>
</reference>
<dbReference type="Pfam" id="PF19924">
    <property type="entry name" value="DUF6387"/>
    <property type="match status" value="1"/>
</dbReference>
<comment type="caution">
    <text evidence="1">The sequence shown here is derived from an EMBL/GenBank/DDBJ whole genome shotgun (WGS) entry which is preliminary data.</text>
</comment>
<organism evidence="1 2">
    <name type="scientific">Yersinia mollaretii</name>
    <dbReference type="NCBI Taxonomy" id="33060"/>
    <lineage>
        <taxon>Bacteria</taxon>
        <taxon>Pseudomonadati</taxon>
        <taxon>Pseudomonadota</taxon>
        <taxon>Gammaproteobacteria</taxon>
        <taxon>Enterobacterales</taxon>
        <taxon>Yersiniaceae</taxon>
        <taxon>Yersinia</taxon>
    </lineage>
</organism>
<dbReference type="Proteomes" id="UP000040841">
    <property type="component" value="Unassembled WGS sequence"/>
</dbReference>
<dbReference type="AlphaFoldDB" id="A0AA36LM60"/>
<evidence type="ECO:0000313" key="1">
    <source>
        <dbReference type="EMBL" id="CNI10883.1"/>
    </source>
</evidence>
<sequence length="340" mass="39424">MGLIAKTEKEFKEQMKAIEIQLENSESLFTTLSEIKLTPRGIAEIIDVKKYDEITKDFEPIQYLVAFEKRREVFYSLNYIEEMKKESYEQYLDGGNDFLSKEEYEVDKKERIYAEFFDISDTVTKILAGDNASIYKEDLKYTTGWQRQVPVKLIDMKIIAFENQLNGFFGGMNDKDNNQIISEIISGSPNGDHIKALKEIPDGYGWPQYGLNQRVWAEVDLNTPDDILFDSFKKFVNEARQFPTFQDTSVPYKMFSDGVVKSSHINKWNSLKLLAYFDLKILSTITNSKLTMKNYGDILFYDDYDVDTTEKVRKTLVPMANEVMSSGYLNNLLKKILSES</sequence>
<name>A0AA36LM60_YERMO</name>
<accession>A0AA36LM60</accession>
<dbReference type="RefSeq" id="WP_143715187.1">
    <property type="nucleotide sequence ID" value="NZ_CABMMJ010000004.1"/>
</dbReference>
<proteinExistence type="predicted"/>
<dbReference type="EMBL" id="CQBM01000004">
    <property type="protein sequence ID" value="CNI10883.1"/>
    <property type="molecule type" value="Genomic_DNA"/>
</dbReference>
<dbReference type="InterPro" id="IPR045664">
    <property type="entry name" value="DUF6387"/>
</dbReference>
<protein>
    <submittedName>
        <fullName evidence="1">Uncharacterized protein</fullName>
    </submittedName>
</protein>